<comment type="caution">
    <text evidence="2">The sequence shown here is derived from an EMBL/GenBank/DDBJ whole genome shotgun (WGS) entry which is preliminary data.</text>
</comment>
<keyword evidence="3" id="KW-1185">Reference proteome</keyword>
<dbReference type="CDD" id="cd02966">
    <property type="entry name" value="TlpA_like_family"/>
    <property type="match status" value="1"/>
</dbReference>
<dbReference type="RefSeq" id="WP_390298864.1">
    <property type="nucleotide sequence ID" value="NZ_JBHSFU010000011.1"/>
</dbReference>
<evidence type="ECO:0000313" key="2">
    <source>
        <dbReference type="EMBL" id="MFC4559842.1"/>
    </source>
</evidence>
<dbReference type="EMBL" id="JBHSFU010000011">
    <property type="protein sequence ID" value="MFC4559842.1"/>
    <property type="molecule type" value="Genomic_DNA"/>
</dbReference>
<name>A0ABV9DN57_9BACI</name>
<feature type="repeat" description="TPR" evidence="1">
    <location>
        <begin position="119"/>
        <end position="152"/>
    </location>
</feature>
<evidence type="ECO:0000256" key="1">
    <source>
        <dbReference type="PROSITE-ProRule" id="PRU00339"/>
    </source>
</evidence>
<gene>
    <name evidence="2" type="ORF">ACFO3D_16790</name>
</gene>
<keyword evidence="1" id="KW-0802">TPR repeat</keyword>
<dbReference type="SUPFAM" id="SSF52833">
    <property type="entry name" value="Thioredoxin-like"/>
    <property type="match status" value="1"/>
</dbReference>
<organism evidence="2 3">
    <name type="scientific">Virgibacillus kekensis</name>
    <dbReference type="NCBI Taxonomy" id="202261"/>
    <lineage>
        <taxon>Bacteria</taxon>
        <taxon>Bacillati</taxon>
        <taxon>Bacillota</taxon>
        <taxon>Bacilli</taxon>
        <taxon>Bacillales</taxon>
        <taxon>Bacillaceae</taxon>
        <taxon>Virgibacillus</taxon>
    </lineage>
</organism>
<reference evidence="3" key="1">
    <citation type="journal article" date="2019" name="Int. J. Syst. Evol. Microbiol.">
        <title>The Global Catalogue of Microorganisms (GCM) 10K type strain sequencing project: providing services to taxonomists for standard genome sequencing and annotation.</title>
        <authorList>
            <consortium name="The Broad Institute Genomics Platform"/>
            <consortium name="The Broad Institute Genome Sequencing Center for Infectious Disease"/>
            <person name="Wu L."/>
            <person name="Ma J."/>
        </authorList>
    </citation>
    <scope>NUCLEOTIDE SEQUENCE [LARGE SCALE GENOMIC DNA]</scope>
    <source>
        <strain evidence="3">CGMCC 4.7426</strain>
    </source>
</reference>
<sequence length="208" mass="24094">MPGWQEVYEKNKDNNFEILSVAVDGQGPDVVKPFTEGISFPTLVDTNNTLVNMFGFKVVPNGIFIDEDGRIRMIKERFNVENSDHVNAVERLIHREVETVEFNDGESDQGVSDLQLQLAQTKYKLGMEYAKQNLNDEALQELDDAILLDPDNFTIRKQRWYIRYPEKFGAEIDFEWQKEQLEKEKKLEEERRSKGLVCGPDGCFLPNN</sequence>
<dbReference type="Gene3D" id="3.40.30.10">
    <property type="entry name" value="Glutaredoxin"/>
    <property type="match status" value="1"/>
</dbReference>
<dbReference type="InterPro" id="IPR036249">
    <property type="entry name" value="Thioredoxin-like_sf"/>
</dbReference>
<dbReference type="PROSITE" id="PS50005">
    <property type="entry name" value="TPR"/>
    <property type="match status" value="1"/>
</dbReference>
<dbReference type="InterPro" id="IPR019734">
    <property type="entry name" value="TPR_rpt"/>
</dbReference>
<evidence type="ECO:0000313" key="3">
    <source>
        <dbReference type="Proteomes" id="UP001595989"/>
    </source>
</evidence>
<proteinExistence type="predicted"/>
<dbReference type="Proteomes" id="UP001595989">
    <property type="component" value="Unassembled WGS sequence"/>
</dbReference>
<accession>A0ABV9DN57</accession>
<protein>
    <submittedName>
        <fullName evidence="2">Thioredoxin family protein</fullName>
    </submittedName>
</protein>